<comment type="caution">
    <text evidence="30">The sequence shown here is derived from an EMBL/GenBank/DDBJ whole genome shotgun (WGS) entry which is preliminary data.</text>
</comment>
<dbReference type="EMBL" id="BMJS01000003">
    <property type="protein sequence ID" value="GGF90498.1"/>
    <property type="molecule type" value="Genomic_DNA"/>
</dbReference>
<dbReference type="GO" id="GO:0009090">
    <property type="term" value="P:homoserine biosynthetic process"/>
    <property type="evidence" value="ECO:0007669"/>
    <property type="project" value="UniProtKB-ARBA"/>
</dbReference>
<comment type="cofactor">
    <cofactor evidence="1">
        <name>a metal cation</name>
        <dbReference type="ChEBI" id="CHEBI:25213"/>
    </cofactor>
</comment>
<comment type="pathway">
    <text evidence="4 28">Amino-acid biosynthesis; L-threonine biosynthesis; L-threonine from L-aspartate: step 3/5.</text>
</comment>
<evidence type="ECO:0000256" key="16">
    <source>
        <dbReference type="ARBA" id="ARBA00022840"/>
    </source>
</evidence>
<comment type="similarity">
    <text evidence="7 28">In the C-terminal section; belongs to the homoserine dehydrogenase family.</text>
</comment>
<dbReference type="InterPro" id="IPR002912">
    <property type="entry name" value="ACT_dom"/>
</dbReference>
<evidence type="ECO:0000259" key="29">
    <source>
        <dbReference type="PROSITE" id="PS51671"/>
    </source>
</evidence>
<dbReference type="Gene3D" id="3.40.50.720">
    <property type="entry name" value="NAD(P)-binding Rossmann-like Domain"/>
    <property type="match status" value="1"/>
</dbReference>
<keyword evidence="11 28" id="KW-0808">Transferase</keyword>
<dbReference type="PROSITE" id="PS01042">
    <property type="entry name" value="HOMOSER_DHGENASE"/>
    <property type="match status" value="1"/>
</dbReference>
<sequence length="821" mass="89808">MLIFEGELLMEYIVHKFGGSSLADEVKIERVVNIIGTTPQSVVVSASGKTTSLLKKSIELALENKDSTKVIAQLTEHHLSLISALCPEDKTLKNTFESDVTHLKQMLTTIALSGICGDALEYFILGFGELWSAQILTGALQHKGINTEFIDASKVLFIDDNHKPVSVDWQRSQQAVDQKFNDRKHKTYIITGFIAQNQEGVRSILGMNCSDYSSAIFAKLLQASKLVIWTDVAGVYSANPQVVKTARQLKQLSYKEALELAYFGASVVHPLTINPMMEMGIPIEIKSSYEPQKQGTEIIRALDKTNLEQYLIKGLTSISNVALMRVQGAGIIGVSGMAAKVFSVLEQSQVSVMMISQSSSEYSICFAIEAKLAKRATKALERHFKAEIERGDIEHIYCETGYAMITAVGDGLRAQPGALARVIKPLADAKINIHAITQGSSERSITVTVKKEDEDLALNLIHQQAKNPPVQEIVIALIGVGGIGAELVNQLKQQQQVLHKQNINLRLVAVMSSTKLLCADDLLLESELLHQLKASDCKADTNALAKYLQSISCAHKVLVDATASVGIARAYVDFLAQGIHVVTPNKYANTQSMDYYRKLRQVARNHNVTFKYETNVCAGLPLISTLETLQKTGDKIHKIQGVFSGTLSYIFNEVNKGKSFVESLMLAYDKGYTEPDPREDLSGMDVARKVVCLAREIGVSLELSDVEVQNLTPENLRSCSKEEFLKKINSHDKELTQQLKVLQGKASALHFVGEVSDIGEAKVSVASLVQNSPFVSLDGADNMVLIYSKRYARSPMVIRGAGAGVEVTAAGVFGDILAISN</sequence>
<keyword evidence="15 28" id="KW-0418">Kinase</keyword>
<comment type="catalytic activity">
    <reaction evidence="25">
        <text>L-aspartate + ATP = 4-phospho-L-aspartate + ADP</text>
        <dbReference type="Rhea" id="RHEA:23776"/>
        <dbReference type="ChEBI" id="CHEBI:29991"/>
        <dbReference type="ChEBI" id="CHEBI:30616"/>
        <dbReference type="ChEBI" id="CHEBI:57535"/>
        <dbReference type="ChEBI" id="CHEBI:456216"/>
        <dbReference type="EC" id="2.7.2.4"/>
    </reaction>
    <physiologicalReaction direction="left-to-right" evidence="25">
        <dbReference type="Rhea" id="RHEA:23777"/>
    </physiologicalReaction>
</comment>
<dbReference type="GO" id="GO:0009088">
    <property type="term" value="P:threonine biosynthetic process"/>
    <property type="evidence" value="ECO:0007669"/>
    <property type="project" value="UniProtKB-UniRule"/>
</dbReference>
<dbReference type="GO" id="GO:0050661">
    <property type="term" value="F:NADP binding"/>
    <property type="evidence" value="ECO:0007669"/>
    <property type="project" value="UniProtKB-UniRule"/>
</dbReference>
<evidence type="ECO:0000256" key="25">
    <source>
        <dbReference type="ARBA" id="ARBA00048561"/>
    </source>
</evidence>
<dbReference type="EC" id="2.7.2.4" evidence="28"/>
<dbReference type="SUPFAM" id="SSF55021">
    <property type="entry name" value="ACT-like"/>
    <property type="match status" value="2"/>
</dbReference>
<keyword evidence="14 28" id="KW-0547">Nucleotide-binding</keyword>
<dbReference type="UniPathway" id="UPA00050">
    <property type="reaction ID" value="UER00063"/>
</dbReference>
<dbReference type="GO" id="GO:0009086">
    <property type="term" value="P:methionine biosynthetic process"/>
    <property type="evidence" value="ECO:0007669"/>
    <property type="project" value="UniProtKB-KW"/>
</dbReference>
<keyword evidence="31" id="KW-1185">Reference proteome</keyword>
<gene>
    <name evidence="30" type="primary">thrA</name>
    <name evidence="30" type="ORF">GCM10010995_04800</name>
</gene>
<dbReference type="InterPro" id="IPR011147">
    <property type="entry name" value="Bifunc_Aspkin/hSer_DH"/>
</dbReference>
<evidence type="ECO:0000256" key="21">
    <source>
        <dbReference type="ARBA" id="ARBA00023154"/>
    </source>
</evidence>
<comment type="pathway">
    <text evidence="3 28">Amino-acid biosynthesis; L-methionine biosynthesis via de novo pathway; L-homoserine from L-aspartate: step 1/3.</text>
</comment>
<evidence type="ECO:0000256" key="7">
    <source>
        <dbReference type="ARBA" id="ARBA00007952"/>
    </source>
</evidence>
<evidence type="ECO:0000256" key="11">
    <source>
        <dbReference type="ARBA" id="ARBA00022679"/>
    </source>
</evidence>
<evidence type="ECO:0000256" key="1">
    <source>
        <dbReference type="ARBA" id="ARBA00001920"/>
    </source>
</evidence>
<dbReference type="NCBIfam" id="NF007003">
    <property type="entry name" value="PRK09466.1"/>
    <property type="match status" value="1"/>
</dbReference>
<keyword evidence="20" id="KW-0915">Sodium</keyword>
<keyword evidence="12" id="KW-0791">Threonine biosynthesis</keyword>
<dbReference type="EC" id="1.1.1.3" evidence="28"/>
<dbReference type="GO" id="GO:0009089">
    <property type="term" value="P:lysine biosynthetic process via diaminopimelate"/>
    <property type="evidence" value="ECO:0007669"/>
    <property type="project" value="UniProtKB-UniRule"/>
</dbReference>
<dbReference type="Pfam" id="PF00696">
    <property type="entry name" value="AA_kinase"/>
    <property type="match status" value="1"/>
</dbReference>
<dbReference type="CDD" id="cd04921">
    <property type="entry name" value="ACT_AKi-HSDH-ThrA-like_1"/>
    <property type="match status" value="1"/>
</dbReference>
<comment type="pathway">
    <text evidence="2 28">Amino-acid biosynthesis; L-lysine biosynthesis via DAP pathway; (S)-tetrahydrodipicolinate from L-aspartate: step 1/4.</text>
</comment>
<dbReference type="InterPro" id="IPR054352">
    <property type="entry name" value="ACT_Aspartokinase"/>
</dbReference>
<evidence type="ECO:0000256" key="6">
    <source>
        <dbReference type="ARBA" id="ARBA00005139"/>
    </source>
</evidence>
<evidence type="ECO:0000256" key="13">
    <source>
        <dbReference type="ARBA" id="ARBA00022723"/>
    </source>
</evidence>
<evidence type="ECO:0000256" key="28">
    <source>
        <dbReference type="PIRNR" id="PIRNR000727"/>
    </source>
</evidence>
<dbReference type="SUPFAM" id="SSF51735">
    <property type="entry name" value="NAD(P)-binding Rossmann-fold domains"/>
    <property type="match status" value="1"/>
</dbReference>
<comment type="function">
    <text evidence="24">Bifunctional aspartate kinase and homoserine dehydrogenase that catalyzes the first and the third steps toward the synthesis of lysine, methionine and threonine from aspartate.</text>
</comment>
<keyword evidence="21" id="KW-0457">Lysine biosynthesis</keyword>
<keyword evidence="19" id="KW-0520">NAD</keyword>
<evidence type="ECO:0000256" key="14">
    <source>
        <dbReference type="ARBA" id="ARBA00022741"/>
    </source>
</evidence>
<dbReference type="FunFam" id="3.30.360.10:FF:000006">
    <property type="entry name" value="Bifunctional aspartokinase/homoserine dehydrogenase"/>
    <property type="match status" value="1"/>
</dbReference>
<comment type="catalytic activity">
    <reaction evidence="27">
        <text>L-homoserine + NAD(+) = L-aspartate 4-semialdehyde + NADH + H(+)</text>
        <dbReference type="Rhea" id="RHEA:15757"/>
        <dbReference type="ChEBI" id="CHEBI:15378"/>
        <dbReference type="ChEBI" id="CHEBI:57476"/>
        <dbReference type="ChEBI" id="CHEBI:57540"/>
        <dbReference type="ChEBI" id="CHEBI:57945"/>
        <dbReference type="ChEBI" id="CHEBI:537519"/>
        <dbReference type="EC" id="1.1.1.3"/>
    </reaction>
    <physiologicalReaction direction="right-to-left" evidence="27">
        <dbReference type="Rhea" id="RHEA:15759"/>
    </physiologicalReaction>
</comment>
<keyword evidence="22" id="KW-0486">Methionine biosynthesis</keyword>
<dbReference type="SUPFAM" id="SSF53633">
    <property type="entry name" value="Carbamate kinase-like"/>
    <property type="match status" value="1"/>
</dbReference>
<dbReference type="Gene3D" id="3.30.2130.10">
    <property type="entry name" value="VC0802-like"/>
    <property type="match status" value="1"/>
</dbReference>
<dbReference type="InterPro" id="IPR001048">
    <property type="entry name" value="Asp/Glu/Uridylate_kinase"/>
</dbReference>
<evidence type="ECO:0000256" key="4">
    <source>
        <dbReference type="ARBA" id="ARBA00005056"/>
    </source>
</evidence>
<evidence type="ECO:0000256" key="10">
    <source>
        <dbReference type="ARBA" id="ARBA00022605"/>
    </source>
</evidence>
<evidence type="ECO:0000256" key="19">
    <source>
        <dbReference type="ARBA" id="ARBA00023027"/>
    </source>
</evidence>
<evidence type="ECO:0000256" key="24">
    <source>
        <dbReference type="ARBA" id="ARBA00044938"/>
    </source>
</evidence>
<dbReference type="Gene3D" id="3.40.1160.10">
    <property type="entry name" value="Acetylglutamate kinase-like"/>
    <property type="match status" value="1"/>
</dbReference>
<evidence type="ECO:0000313" key="31">
    <source>
        <dbReference type="Proteomes" id="UP000636949"/>
    </source>
</evidence>
<dbReference type="GO" id="GO:0005524">
    <property type="term" value="F:ATP binding"/>
    <property type="evidence" value="ECO:0007669"/>
    <property type="project" value="UniProtKB-UniRule"/>
</dbReference>
<dbReference type="InterPro" id="IPR019811">
    <property type="entry name" value="HDH_CS"/>
</dbReference>
<dbReference type="Gene3D" id="3.30.360.10">
    <property type="entry name" value="Dihydrodipicolinate Reductase, domain 2"/>
    <property type="match status" value="1"/>
</dbReference>
<keyword evidence="10 28" id="KW-0028">Amino-acid biosynthesis</keyword>
<dbReference type="RefSeq" id="WP_229667673.1">
    <property type="nucleotide sequence ID" value="NZ_BMJS01000003.1"/>
</dbReference>
<evidence type="ECO:0000256" key="20">
    <source>
        <dbReference type="ARBA" id="ARBA00023053"/>
    </source>
</evidence>
<dbReference type="InterPro" id="IPR049638">
    <property type="entry name" value="AK-HD"/>
</dbReference>
<keyword evidence="23" id="KW-0511">Multifunctional enzyme</keyword>
<evidence type="ECO:0000256" key="26">
    <source>
        <dbReference type="ARBA" id="ARBA00048841"/>
    </source>
</evidence>
<evidence type="ECO:0000256" key="22">
    <source>
        <dbReference type="ARBA" id="ARBA00023167"/>
    </source>
</evidence>
<evidence type="ECO:0000256" key="2">
    <source>
        <dbReference type="ARBA" id="ARBA00004766"/>
    </source>
</evidence>
<dbReference type="UniPathway" id="UPA00034">
    <property type="reaction ID" value="UER00015"/>
</dbReference>
<dbReference type="PROSITE" id="PS00324">
    <property type="entry name" value="ASPARTOKINASE"/>
    <property type="match status" value="1"/>
</dbReference>
<name>A0A8J2Z2Q8_9GAMM</name>
<comment type="pathway">
    <text evidence="6 28">Amino-acid biosynthesis; L-threonine biosynthesis; L-threonine from L-aspartate: step 1/5.</text>
</comment>
<evidence type="ECO:0000313" key="30">
    <source>
        <dbReference type="EMBL" id="GGF90498.1"/>
    </source>
</evidence>
<dbReference type="InterPro" id="IPR001342">
    <property type="entry name" value="HDH_cat"/>
</dbReference>
<evidence type="ECO:0000256" key="9">
    <source>
        <dbReference type="ARBA" id="ARBA00011881"/>
    </source>
</evidence>
<dbReference type="PROSITE" id="PS51671">
    <property type="entry name" value="ACT"/>
    <property type="match status" value="1"/>
</dbReference>
<dbReference type="InterPro" id="IPR045865">
    <property type="entry name" value="ACT-like_dom_sf"/>
</dbReference>
<dbReference type="InterPro" id="IPR001341">
    <property type="entry name" value="Asp_kinase"/>
</dbReference>
<proteinExistence type="inferred from homology"/>
<dbReference type="Pfam" id="PF00742">
    <property type="entry name" value="Homoserine_dh"/>
    <property type="match status" value="1"/>
</dbReference>
<accession>A0A8J2Z2Q8</accession>
<reference evidence="30" key="2">
    <citation type="submission" date="2020-09" db="EMBL/GenBank/DDBJ databases">
        <authorList>
            <person name="Sun Q."/>
            <person name="Zhou Y."/>
        </authorList>
    </citation>
    <scope>NUCLEOTIDE SEQUENCE</scope>
    <source>
        <strain evidence="30">CGMCC 1.15758</strain>
    </source>
</reference>
<dbReference type="InterPro" id="IPR036291">
    <property type="entry name" value="NAD(P)-bd_dom_sf"/>
</dbReference>
<dbReference type="NCBIfam" id="NF006959">
    <property type="entry name" value="PRK09436.1"/>
    <property type="match status" value="1"/>
</dbReference>
<dbReference type="Pfam" id="PF03447">
    <property type="entry name" value="NAD_binding_3"/>
    <property type="match status" value="1"/>
</dbReference>
<dbReference type="GO" id="GO:0004072">
    <property type="term" value="F:aspartate kinase activity"/>
    <property type="evidence" value="ECO:0007669"/>
    <property type="project" value="UniProtKB-UniRule"/>
</dbReference>
<dbReference type="InterPro" id="IPR036393">
    <property type="entry name" value="AceGlu_kinase-like_sf"/>
</dbReference>
<protein>
    <recommendedName>
        <fullName evidence="28">Bifunctional aspartokinase/homoserine dehydrogenase</fullName>
    </recommendedName>
    <domain>
        <recommendedName>
            <fullName evidence="28">Aspartokinase</fullName>
            <ecNumber evidence="28">2.7.2.4</ecNumber>
        </recommendedName>
    </domain>
    <domain>
        <recommendedName>
            <fullName evidence="28">Homoserine dehydrogenase</fullName>
            <ecNumber evidence="28">1.1.1.3</ecNumber>
        </recommendedName>
    </domain>
</protein>
<evidence type="ECO:0000256" key="15">
    <source>
        <dbReference type="ARBA" id="ARBA00022777"/>
    </source>
</evidence>
<evidence type="ECO:0000256" key="17">
    <source>
        <dbReference type="ARBA" id="ARBA00022857"/>
    </source>
</evidence>
<organism evidence="30 31">
    <name type="scientific">Cysteiniphilum litorale</name>
    <dbReference type="NCBI Taxonomy" id="2056700"/>
    <lineage>
        <taxon>Bacteria</taxon>
        <taxon>Pseudomonadati</taxon>
        <taxon>Pseudomonadota</taxon>
        <taxon>Gammaproteobacteria</taxon>
        <taxon>Thiotrichales</taxon>
        <taxon>Fastidiosibacteraceae</taxon>
        <taxon>Cysteiniphilum</taxon>
    </lineage>
</organism>
<evidence type="ECO:0000256" key="27">
    <source>
        <dbReference type="ARBA" id="ARBA00049031"/>
    </source>
</evidence>
<dbReference type="PIRSF" id="PIRSF000727">
    <property type="entry name" value="ThrA"/>
    <property type="match status" value="1"/>
</dbReference>
<dbReference type="FunFam" id="3.30.2130.10:FF:000001">
    <property type="entry name" value="Bifunctional aspartokinase/homoserine dehydrogenase"/>
    <property type="match status" value="1"/>
</dbReference>
<dbReference type="InterPro" id="IPR005106">
    <property type="entry name" value="Asp/hSer_DH_NAD-bd"/>
</dbReference>
<comment type="catalytic activity">
    <reaction evidence="26">
        <text>L-homoserine + NADP(+) = L-aspartate 4-semialdehyde + NADPH + H(+)</text>
        <dbReference type="Rhea" id="RHEA:15761"/>
        <dbReference type="ChEBI" id="CHEBI:15378"/>
        <dbReference type="ChEBI" id="CHEBI:57476"/>
        <dbReference type="ChEBI" id="CHEBI:57783"/>
        <dbReference type="ChEBI" id="CHEBI:58349"/>
        <dbReference type="ChEBI" id="CHEBI:537519"/>
        <dbReference type="EC" id="1.1.1.3"/>
    </reaction>
    <physiologicalReaction direction="right-to-left" evidence="26">
        <dbReference type="Rhea" id="RHEA:15763"/>
    </physiologicalReaction>
</comment>
<dbReference type="PANTHER" id="PTHR43070:SF3">
    <property type="entry name" value="HOMOSERINE DEHYDROGENASE"/>
    <property type="match status" value="1"/>
</dbReference>
<evidence type="ECO:0000256" key="8">
    <source>
        <dbReference type="ARBA" id="ARBA00010046"/>
    </source>
</evidence>
<reference evidence="30" key="1">
    <citation type="journal article" date="2014" name="Int. J. Syst. Evol. Microbiol.">
        <title>Complete genome sequence of Corynebacterium casei LMG S-19264T (=DSM 44701T), isolated from a smear-ripened cheese.</title>
        <authorList>
            <consortium name="US DOE Joint Genome Institute (JGI-PGF)"/>
            <person name="Walter F."/>
            <person name="Albersmeier A."/>
            <person name="Kalinowski J."/>
            <person name="Ruckert C."/>
        </authorList>
    </citation>
    <scope>NUCLEOTIDE SEQUENCE</scope>
    <source>
        <strain evidence="30">CGMCC 1.15758</strain>
    </source>
</reference>
<evidence type="ECO:0000256" key="12">
    <source>
        <dbReference type="ARBA" id="ARBA00022697"/>
    </source>
</evidence>
<feature type="domain" description="ACT" evidence="29">
    <location>
        <begin position="407"/>
        <end position="480"/>
    </location>
</feature>
<dbReference type="Proteomes" id="UP000636949">
    <property type="component" value="Unassembled WGS sequence"/>
</dbReference>
<dbReference type="NCBIfam" id="TIGR00657">
    <property type="entry name" value="asp_kinases"/>
    <property type="match status" value="1"/>
</dbReference>
<evidence type="ECO:0000256" key="23">
    <source>
        <dbReference type="ARBA" id="ARBA00023268"/>
    </source>
</evidence>
<dbReference type="Pfam" id="PF22468">
    <property type="entry name" value="ACT_9"/>
    <property type="match status" value="2"/>
</dbReference>
<keyword evidence="17 28" id="KW-0521">NADP</keyword>
<dbReference type="InterPro" id="IPR018042">
    <property type="entry name" value="Aspartate_kinase_CS"/>
</dbReference>
<evidence type="ECO:0000256" key="3">
    <source>
        <dbReference type="ARBA" id="ARBA00004986"/>
    </source>
</evidence>
<dbReference type="AlphaFoldDB" id="A0A8J2Z2Q8"/>
<keyword evidence="13" id="KW-0479">Metal-binding</keyword>
<comment type="similarity">
    <text evidence="8 28">In the N-terminal section; belongs to the aspartokinase family.</text>
</comment>
<dbReference type="GO" id="GO:0004412">
    <property type="term" value="F:homoserine dehydrogenase activity"/>
    <property type="evidence" value="ECO:0007669"/>
    <property type="project" value="UniProtKB-UniRule"/>
</dbReference>
<dbReference type="UniPathway" id="UPA00051">
    <property type="reaction ID" value="UER00462"/>
</dbReference>
<dbReference type="SUPFAM" id="SSF55347">
    <property type="entry name" value="Glyceraldehyde-3-phosphate dehydrogenase-like, C-terminal domain"/>
    <property type="match status" value="1"/>
</dbReference>
<dbReference type="PANTHER" id="PTHR43070">
    <property type="match status" value="1"/>
</dbReference>
<comment type="pathway">
    <text evidence="5 28">Amino-acid biosynthesis; L-methionine biosynthesis via de novo pathway; L-homoserine from L-aspartate: step 3/3.</text>
</comment>
<keyword evidence="18 28" id="KW-0560">Oxidoreductase</keyword>
<dbReference type="GO" id="GO:0046872">
    <property type="term" value="F:metal ion binding"/>
    <property type="evidence" value="ECO:0007669"/>
    <property type="project" value="UniProtKB-KW"/>
</dbReference>
<evidence type="ECO:0000256" key="5">
    <source>
        <dbReference type="ARBA" id="ARBA00005062"/>
    </source>
</evidence>
<evidence type="ECO:0000256" key="18">
    <source>
        <dbReference type="ARBA" id="ARBA00023002"/>
    </source>
</evidence>
<comment type="subunit">
    <text evidence="9 28">Homotetramer.</text>
</comment>
<keyword evidence="16 28" id="KW-0067">ATP-binding</keyword>